<dbReference type="InterPro" id="IPR004538">
    <property type="entry name" value="Hemolysin_A/TlyA"/>
</dbReference>
<reference evidence="4 5" key="1">
    <citation type="submission" date="2021-06" db="EMBL/GenBank/DDBJ databases">
        <title>Clostridia strains as spoilage organisms.</title>
        <authorList>
            <person name="Wambui J."/>
            <person name="Stephan R."/>
            <person name="Stevens M.J.A."/>
        </authorList>
    </citation>
    <scope>NUCLEOTIDE SEQUENCE [LARGE SCALE GENOMIC DNA]</scope>
    <source>
        <strain evidence="4 5">DSM 14204</strain>
    </source>
</reference>
<protein>
    <submittedName>
        <fullName evidence="4">TlyA family RNA methyltransferase</fullName>
    </submittedName>
</protein>
<dbReference type="InterPro" id="IPR002942">
    <property type="entry name" value="S4_RNA-bd"/>
</dbReference>
<dbReference type="PANTHER" id="PTHR32319:SF0">
    <property type="entry name" value="BACTERIAL HEMOLYSIN-LIKE PROTEIN"/>
    <property type="match status" value="1"/>
</dbReference>
<dbReference type="PROSITE" id="PS50889">
    <property type="entry name" value="S4"/>
    <property type="match status" value="1"/>
</dbReference>
<dbReference type="InterPro" id="IPR002877">
    <property type="entry name" value="RNA_MeTrfase_FtsJ_dom"/>
</dbReference>
<dbReference type="GO" id="GO:0008168">
    <property type="term" value="F:methyltransferase activity"/>
    <property type="evidence" value="ECO:0007669"/>
    <property type="project" value="UniProtKB-KW"/>
</dbReference>
<dbReference type="PIRSF" id="PIRSF005578">
    <property type="entry name" value="TlyA"/>
    <property type="match status" value="1"/>
</dbReference>
<evidence type="ECO:0000259" key="3">
    <source>
        <dbReference type="SMART" id="SM00363"/>
    </source>
</evidence>
<dbReference type="EMBL" id="JAHLDV010000064">
    <property type="protein sequence ID" value="MBU3161437.1"/>
    <property type="molecule type" value="Genomic_DNA"/>
</dbReference>
<dbReference type="Proteomes" id="UP000776252">
    <property type="component" value="Unassembled WGS sequence"/>
</dbReference>
<evidence type="ECO:0000256" key="1">
    <source>
        <dbReference type="ARBA" id="ARBA00022884"/>
    </source>
</evidence>
<keyword evidence="4" id="KW-0489">Methyltransferase</keyword>
<feature type="domain" description="RNA-binding S4" evidence="3">
    <location>
        <begin position="6"/>
        <end position="71"/>
    </location>
</feature>
<evidence type="ECO:0000313" key="5">
    <source>
        <dbReference type="Proteomes" id="UP000776252"/>
    </source>
</evidence>
<keyword evidence="4" id="KW-0808">Transferase</keyword>
<sequence length="275" mass="30331">MEANGQRLDVMVVKKGILFSRERAKENIIAGNIFVDGIRTTKCGKKIDVTSSIEFIGKDIPYVSRGGLKLQKAIDVFKIELKDKVCLDIGASTGGFTDCMLQHGACRVYSIDVGTNQLDCKLRLDSRVISMEKTNIRYLNEDSICELADFASIDVSFISLEKVIPNLLNLLKNDGSVVALLKPQFEVGIGVVNKKGVVKKPSDHIDAIVGVLNLLKSLNVKVINVDYSSIKGPNGNIEYLVYFTKSKNNYIDYVVDNVDSLVTEAHKNLNNIKGE</sequence>
<dbReference type="PANTHER" id="PTHR32319">
    <property type="entry name" value="BACTERIAL HEMOLYSIN-LIKE PROTEIN"/>
    <property type="match status" value="1"/>
</dbReference>
<proteinExistence type="predicted"/>
<keyword evidence="5" id="KW-1185">Reference proteome</keyword>
<dbReference type="CDD" id="cd00165">
    <property type="entry name" value="S4"/>
    <property type="match status" value="1"/>
</dbReference>
<comment type="caution">
    <text evidence="4">The sequence shown here is derived from an EMBL/GenBank/DDBJ whole genome shotgun (WGS) entry which is preliminary data.</text>
</comment>
<evidence type="ECO:0000313" key="4">
    <source>
        <dbReference type="EMBL" id="MBU3161437.1"/>
    </source>
</evidence>
<dbReference type="NCBIfam" id="TIGR00478">
    <property type="entry name" value="tly"/>
    <property type="match status" value="1"/>
</dbReference>
<name>A0ABS6BXV2_9CLOT</name>
<dbReference type="GO" id="GO:0032259">
    <property type="term" value="P:methylation"/>
    <property type="evidence" value="ECO:0007669"/>
    <property type="project" value="UniProtKB-KW"/>
</dbReference>
<dbReference type="Pfam" id="PF01728">
    <property type="entry name" value="FtsJ"/>
    <property type="match status" value="1"/>
</dbReference>
<accession>A0ABS6BXV2</accession>
<dbReference type="InterPro" id="IPR047048">
    <property type="entry name" value="TlyA"/>
</dbReference>
<dbReference type="RefSeq" id="WP_216151250.1">
    <property type="nucleotide sequence ID" value="NZ_JAHLDV010000064.1"/>
</dbReference>
<keyword evidence="1 2" id="KW-0694">RNA-binding</keyword>
<gene>
    <name evidence="4" type="ORF">KPL37_17155</name>
</gene>
<organism evidence="4 5">
    <name type="scientific">Clostridium frigoris</name>
    <dbReference type="NCBI Taxonomy" id="205327"/>
    <lineage>
        <taxon>Bacteria</taxon>
        <taxon>Bacillati</taxon>
        <taxon>Bacillota</taxon>
        <taxon>Clostridia</taxon>
        <taxon>Eubacteriales</taxon>
        <taxon>Clostridiaceae</taxon>
        <taxon>Clostridium</taxon>
    </lineage>
</organism>
<evidence type="ECO:0000256" key="2">
    <source>
        <dbReference type="PROSITE-ProRule" id="PRU00182"/>
    </source>
</evidence>
<dbReference type="SMART" id="SM00363">
    <property type="entry name" value="S4"/>
    <property type="match status" value="1"/>
</dbReference>